<accession>A0ABY1GTP0</accession>
<dbReference type="PANTHER" id="PTHR43547:SF2">
    <property type="entry name" value="HYBRID SIGNAL TRANSDUCTION HISTIDINE KINASE C"/>
    <property type="match status" value="1"/>
</dbReference>
<evidence type="ECO:0000256" key="6">
    <source>
        <dbReference type="PROSITE-ProRule" id="PRU00169"/>
    </source>
</evidence>
<feature type="domain" description="Response regulatory" evidence="10">
    <location>
        <begin position="1053"/>
        <end position="1168"/>
    </location>
</feature>
<feature type="signal peptide" evidence="7">
    <location>
        <begin position="1"/>
        <end position="25"/>
    </location>
</feature>
<dbReference type="SUPFAM" id="SSF47384">
    <property type="entry name" value="Homodimeric domain of signal transducing histidine kinase"/>
    <property type="match status" value="1"/>
</dbReference>
<dbReference type="SMART" id="SM00387">
    <property type="entry name" value="HATPase_c"/>
    <property type="match status" value="1"/>
</dbReference>
<keyword evidence="4" id="KW-0805">Transcription regulation</keyword>
<comment type="catalytic activity">
    <reaction evidence="1">
        <text>ATP + protein L-histidine = ADP + protein N-phospho-L-histidine.</text>
        <dbReference type="EC" id="2.7.13.3"/>
    </reaction>
</comment>
<organism evidence="11 12">
    <name type="scientific">Pseudoalteromonas lipolytica</name>
    <dbReference type="NCBI Taxonomy" id="570156"/>
    <lineage>
        <taxon>Bacteria</taxon>
        <taxon>Pseudomonadati</taxon>
        <taxon>Pseudomonadota</taxon>
        <taxon>Gammaproteobacteria</taxon>
        <taxon>Alteromonadales</taxon>
        <taxon>Pseudoalteromonadaceae</taxon>
        <taxon>Pseudoalteromonas</taxon>
    </lineage>
</organism>
<dbReference type="Gene3D" id="1.10.287.130">
    <property type="match status" value="1"/>
</dbReference>
<dbReference type="InterPro" id="IPR005467">
    <property type="entry name" value="His_kinase_dom"/>
</dbReference>
<dbReference type="InterPro" id="IPR011110">
    <property type="entry name" value="Reg_prop"/>
</dbReference>
<dbReference type="Pfam" id="PF00512">
    <property type="entry name" value="HisKA"/>
    <property type="match status" value="1"/>
</dbReference>
<dbReference type="Gene3D" id="3.30.565.10">
    <property type="entry name" value="Histidine kinase-like ATPase, C-terminal domain"/>
    <property type="match status" value="1"/>
</dbReference>
<evidence type="ECO:0000256" key="2">
    <source>
        <dbReference type="ARBA" id="ARBA00012438"/>
    </source>
</evidence>
<dbReference type="InterPro" id="IPR011123">
    <property type="entry name" value="Y_Y_Y"/>
</dbReference>
<dbReference type="CDD" id="cd00075">
    <property type="entry name" value="HATPase"/>
    <property type="match status" value="1"/>
</dbReference>
<dbReference type="InterPro" id="IPR013783">
    <property type="entry name" value="Ig-like_fold"/>
</dbReference>
<dbReference type="Pfam" id="PF12833">
    <property type="entry name" value="HTH_18"/>
    <property type="match status" value="1"/>
</dbReference>
<dbReference type="PROSITE" id="PS50109">
    <property type="entry name" value="HIS_KIN"/>
    <property type="match status" value="1"/>
</dbReference>
<dbReference type="InterPro" id="IPR015943">
    <property type="entry name" value="WD40/YVTN_repeat-like_dom_sf"/>
</dbReference>
<dbReference type="RefSeq" id="WP_074989831.1">
    <property type="nucleotide sequence ID" value="NZ_FPAZ01000027.1"/>
</dbReference>
<dbReference type="Pfam" id="PF02518">
    <property type="entry name" value="HATPase_c"/>
    <property type="match status" value="1"/>
</dbReference>
<dbReference type="PANTHER" id="PTHR43547">
    <property type="entry name" value="TWO-COMPONENT HISTIDINE KINASE"/>
    <property type="match status" value="1"/>
</dbReference>
<dbReference type="SMART" id="SM00448">
    <property type="entry name" value="REC"/>
    <property type="match status" value="1"/>
</dbReference>
<evidence type="ECO:0000259" key="8">
    <source>
        <dbReference type="PROSITE" id="PS01124"/>
    </source>
</evidence>
<protein>
    <recommendedName>
        <fullName evidence="2">histidine kinase</fullName>
        <ecNumber evidence="2">2.7.13.3</ecNumber>
    </recommendedName>
</protein>
<dbReference type="Gene3D" id="2.60.40.10">
    <property type="entry name" value="Immunoglobulins"/>
    <property type="match status" value="1"/>
</dbReference>
<evidence type="ECO:0000259" key="9">
    <source>
        <dbReference type="PROSITE" id="PS50109"/>
    </source>
</evidence>
<evidence type="ECO:0000313" key="12">
    <source>
        <dbReference type="Proteomes" id="UP000183805"/>
    </source>
</evidence>
<name>A0ABY1GTP0_9GAMM</name>
<sequence>MLYLNTLLCLIFFSLAVLKSHVVSAQSLHLSIFDSEHGLSQNSINCSLTDAQGFQWFATQGGLNRFDGYEFKRFKAHTSATSISGNWITACLKGTDNDLWFSTASKGLNRLDPTTGQFYTYSTFTNPQLSDDKIWSLAFDKSGNMWLGHEQGTLSYFDIAAQQFETYQVAENTQQNIVIRDIIAVQNTLWLATSHGLLSFNPKTKQFKHDIALTSPLWHLNKLSSNQLLIGAKQGLYIFSIDTETSSELPQFKGVWITDSLLDNQHNLWLTSYGQGVYFLAAGADIYTDVAHYRHDVQKPNGLKNDYLLSIYQDPQGIIWIGTDGFGIHRYDPKQQQFGHQSTTSSPHSLTHNFIRAIIKRKNGQLWVGTREGLNRAIPQGYQHYTTRLPNTNIFSLHEDKRQQLWVGTYGGGLLKYQDESDDFVSYTMQSHQLSSDRVYAIESDKDGIVWLGSNQGLTRFDPDSETVTHYQHNATHNSLANNTVFTLAYDKNDHALWVGTRAGLNKFSIETEQFTLLNERTGLSHNMVTSLLLSDDKTLWVGTMQGLNKVNKQNFDVEHISEQHGLVNDNIFDILADKQGYLWLATNGGLTRYHPITGSIQPFLPEDGIQHQSFILGASFQATDGELFFGGINGFNQFYPDKLTLDHTPPTPVLTELLLNNREISTDFFDHSTDTLINATSTFSFAKSAGVIGFKFSALNNAATPKHYQYGYKLAGFDQQFLYNDASQRQINYPQLPAGHYQLQLKVRDQYGQWSEGTTLLELKVVPPWWQSNVAYLSYTLCAMTLAWLVISSIYQRKLAEQQKQKEIELNKLKDQFLDNISHELKTPLSLILAPISQLQQSTHSSQSQSQLASIKRNCQRLLDLINQLLQLSKRPSTAVHYVSAYSLTTFLTDLIDDFAPLFAQKQLKFDFQDHCETVCTINIAPNHAHSIVSNLISNALKYTPAGGEVRVCLHHSDNLAHISVSDTGIGIAKDQQVKIFERFTRLDTCSETGSGIGLTLVKQLVEDYGGEISLTSSPAQGSCFTVSLPTVISATKQNLPTVTTQPGLRQTLMIVEDNSDMSELLLSLFSEQFNCICAYDGQQALSLCQSELPDLIISDVMMPNMDGYQMLAKLRADNATSHIPVLLLSAKADTPSRLKGLDLLADDFLSKPFEPSILLSKVKGLLSLRYLLNQHLAAQLTSEIQSDNNEYVTVQTKDSVFTEKLKKVVRENYQSDQFSIEQLASALCLSPRALQLKMKALYSLTPSDYLRNTRIEYAAKQLIESSLAIGLIAENNGFSSQSYFARSFKGHFGVSPKQYREKHQKQPDFRLSE</sequence>
<dbReference type="InterPro" id="IPR003594">
    <property type="entry name" value="HATPase_dom"/>
</dbReference>
<evidence type="ECO:0000256" key="7">
    <source>
        <dbReference type="SAM" id="SignalP"/>
    </source>
</evidence>
<gene>
    <name evidence="11" type="ORF">SAMN04487854_12715</name>
</gene>
<feature type="domain" description="HTH araC/xylS-type" evidence="8">
    <location>
        <begin position="1205"/>
        <end position="1304"/>
    </location>
</feature>
<dbReference type="SMART" id="SM00388">
    <property type="entry name" value="HisKA"/>
    <property type="match status" value="1"/>
</dbReference>
<reference evidence="11 12" key="1">
    <citation type="submission" date="2016-10" db="EMBL/GenBank/DDBJ databases">
        <authorList>
            <person name="Varghese N."/>
            <person name="Submissions S."/>
        </authorList>
    </citation>
    <scope>NUCLEOTIDE SEQUENCE [LARGE SCALE GENOMIC DNA]</scope>
    <source>
        <strain evidence="11 12">CGMCC 1.8499</strain>
    </source>
</reference>
<dbReference type="InterPro" id="IPR018060">
    <property type="entry name" value="HTH_AraC"/>
</dbReference>
<evidence type="ECO:0000313" key="11">
    <source>
        <dbReference type="EMBL" id="SFU01453.1"/>
    </source>
</evidence>
<proteinExistence type="predicted"/>
<evidence type="ECO:0000259" key="10">
    <source>
        <dbReference type="PROSITE" id="PS50110"/>
    </source>
</evidence>
<dbReference type="CDD" id="cd00082">
    <property type="entry name" value="HisKA"/>
    <property type="match status" value="1"/>
</dbReference>
<dbReference type="SUPFAM" id="SSF52172">
    <property type="entry name" value="CheY-like"/>
    <property type="match status" value="1"/>
</dbReference>
<dbReference type="PRINTS" id="PR00344">
    <property type="entry name" value="BCTRLSENSOR"/>
</dbReference>
<feature type="modified residue" description="4-aspartylphosphate" evidence="6">
    <location>
        <position position="1101"/>
    </location>
</feature>
<feature type="chain" id="PRO_5045384892" description="histidine kinase" evidence="7">
    <location>
        <begin position="26"/>
        <end position="1315"/>
    </location>
</feature>
<feature type="domain" description="Histidine kinase" evidence="9">
    <location>
        <begin position="821"/>
        <end position="1034"/>
    </location>
</feature>
<dbReference type="Pfam" id="PF07494">
    <property type="entry name" value="Reg_prop"/>
    <property type="match status" value="6"/>
</dbReference>
<dbReference type="InterPro" id="IPR003661">
    <property type="entry name" value="HisK_dim/P_dom"/>
</dbReference>
<keyword evidence="7" id="KW-0732">Signal</keyword>
<dbReference type="InterPro" id="IPR011006">
    <property type="entry name" value="CheY-like_superfamily"/>
</dbReference>
<dbReference type="PROSITE" id="PS01124">
    <property type="entry name" value="HTH_ARAC_FAMILY_2"/>
    <property type="match status" value="1"/>
</dbReference>
<dbReference type="CDD" id="cd17574">
    <property type="entry name" value="REC_OmpR"/>
    <property type="match status" value="1"/>
</dbReference>
<evidence type="ECO:0000256" key="5">
    <source>
        <dbReference type="ARBA" id="ARBA00023163"/>
    </source>
</evidence>
<evidence type="ECO:0000256" key="4">
    <source>
        <dbReference type="ARBA" id="ARBA00023015"/>
    </source>
</evidence>
<dbReference type="InterPro" id="IPR009057">
    <property type="entry name" value="Homeodomain-like_sf"/>
</dbReference>
<dbReference type="Proteomes" id="UP000183805">
    <property type="component" value="Unassembled WGS sequence"/>
</dbReference>
<dbReference type="SUPFAM" id="SSF46689">
    <property type="entry name" value="Homeodomain-like"/>
    <property type="match status" value="1"/>
</dbReference>
<dbReference type="InterPro" id="IPR036097">
    <property type="entry name" value="HisK_dim/P_sf"/>
</dbReference>
<dbReference type="SUPFAM" id="SSF55874">
    <property type="entry name" value="ATPase domain of HSP90 chaperone/DNA topoisomerase II/histidine kinase"/>
    <property type="match status" value="1"/>
</dbReference>
<dbReference type="Gene3D" id="1.10.10.60">
    <property type="entry name" value="Homeodomain-like"/>
    <property type="match status" value="2"/>
</dbReference>
<dbReference type="SMART" id="SM00342">
    <property type="entry name" value="HTH_ARAC"/>
    <property type="match status" value="1"/>
</dbReference>
<dbReference type="SUPFAM" id="SSF63829">
    <property type="entry name" value="Calcium-dependent phosphotriesterase"/>
    <property type="match status" value="3"/>
</dbReference>
<dbReference type="Pfam" id="PF07495">
    <property type="entry name" value="Y_Y_Y"/>
    <property type="match status" value="1"/>
</dbReference>
<dbReference type="InterPro" id="IPR004358">
    <property type="entry name" value="Sig_transdc_His_kin-like_C"/>
</dbReference>
<keyword evidence="5" id="KW-0804">Transcription</keyword>
<keyword evidence="12" id="KW-1185">Reference proteome</keyword>
<evidence type="ECO:0000256" key="3">
    <source>
        <dbReference type="ARBA" id="ARBA00022553"/>
    </source>
</evidence>
<dbReference type="Gene3D" id="2.130.10.10">
    <property type="entry name" value="YVTN repeat-like/Quinoprotein amine dehydrogenase"/>
    <property type="match status" value="3"/>
</dbReference>
<dbReference type="EC" id="2.7.13.3" evidence="2"/>
<dbReference type="InterPro" id="IPR036890">
    <property type="entry name" value="HATPase_C_sf"/>
</dbReference>
<comment type="caution">
    <text evidence="11">The sequence shown here is derived from an EMBL/GenBank/DDBJ whole genome shotgun (WGS) entry which is preliminary data.</text>
</comment>
<dbReference type="PROSITE" id="PS50110">
    <property type="entry name" value="RESPONSE_REGULATORY"/>
    <property type="match status" value="1"/>
</dbReference>
<dbReference type="Gene3D" id="3.40.50.2300">
    <property type="match status" value="1"/>
</dbReference>
<dbReference type="Pfam" id="PF00072">
    <property type="entry name" value="Response_reg"/>
    <property type="match status" value="1"/>
</dbReference>
<dbReference type="EMBL" id="FPAZ01000027">
    <property type="protein sequence ID" value="SFU01453.1"/>
    <property type="molecule type" value="Genomic_DNA"/>
</dbReference>
<keyword evidence="3 6" id="KW-0597">Phosphoprotein</keyword>
<dbReference type="InterPro" id="IPR001789">
    <property type="entry name" value="Sig_transdc_resp-reg_receiver"/>
</dbReference>
<evidence type="ECO:0000256" key="1">
    <source>
        <dbReference type="ARBA" id="ARBA00000085"/>
    </source>
</evidence>